<dbReference type="Gene3D" id="1.10.357.10">
    <property type="entry name" value="Tetracycline Repressor, domain 2"/>
    <property type="match status" value="1"/>
</dbReference>
<dbReference type="InterPro" id="IPR001647">
    <property type="entry name" value="HTH_TetR"/>
</dbReference>
<name>A0A1H0NSG6_9PSEU</name>
<dbReference type="InterPro" id="IPR054156">
    <property type="entry name" value="YxaF_TetR_C"/>
</dbReference>
<evidence type="ECO:0000256" key="3">
    <source>
        <dbReference type="ARBA" id="ARBA00023163"/>
    </source>
</evidence>
<dbReference type="PRINTS" id="PR00455">
    <property type="entry name" value="HTHTETR"/>
</dbReference>
<accession>A0A1H0NSG6</accession>
<dbReference type="Pfam" id="PF00440">
    <property type="entry name" value="TetR_N"/>
    <property type="match status" value="1"/>
</dbReference>
<dbReference type="PANTHER" id="PTHR47506">
    <property type="entry name" value="TRANSCRIPTIONAL REGULATORY PROTEIN"/>
    <property type="match status" value="1"/>
</dbReference>
<dbReference type="STRING" id="504798.SAMN05421871_102503"/>
<dbReference type="AlphaFoldDB" id="A0A1H0NSG6"/>
<dbReference type="OrthoDB" id="4567939at2"/>
<sequence length="187" mass="19853">MPRSPRDSMIDSAVVLFRQRGVADTSLRDVVEHSGVSRGSIYHHFPGGKEELALAATERGGDFIGNLLERLLADVDGDRAIAAFVDYWTSALTKADFVDGCPIGAAALSSDETASARDAAGRAFARWETLLADAIARRGVPTARAASLATLAIASIEGALLMCRARRDTEPLTRVGTELRALLSPSD</sequence>
<dbReference type="Proteomes" id="UP000199651">
    <property type="component" value="Unassembled WGS sequence"/>
</dbReference>
<evidence type="ECO:0000259" key="5">
    <source>
        <dbReference type="PROSITE" id="PS50977"/>
    </source>
</evidence>
<dbReference type="PANTHER" id="PTHR47506:SF3">
    <property type="entry name" value="HTH-TYPE TRANSCRIPTIONAL REGULATOR LMRA"/>
    <property type="match status" value="1"/>
</dbReference>
<gene>
    <name evidence="6" type="ORF">SAMN05192558_105453</name>
</gene>
<evidence type="ECO:0000256" key="4">
    <source>
        <dbReference type="PROSITE-ProRule" id="PRU00335"/>
    </source>
</evidence>
<dbReference type="InterPro" id="IPR036271">
    <property type="entry name" value="Tet_transcr_reg_TetR-rel_C_sf"/>
</dbReference>
<dbReference type="GO" id="GO:0003677">
    <property type="term" value="F:DNA binding"/>
    <property type="evidence" value="ECO:0007669"/>
    <property type="project" value="UniProtKB-UniRule"/>
</dbReference>
<dbReference type="RefSeq" id="WP_091375482.1">
    <property type="nucleotide sequence ID" value="NZ_FNDV01000002.1"/>
</dbReference>
<dbReference type="SUPFAM" id="SSF46689">
    <property type="entry name" value="Homeodomain-like"/>
    <property type="match status" value="1"/>
</dbReference>
<feature type="domain" description="HTH tetR-type" evidence="5">
    <location>
        <begin position="3"/>
        <end position="63"/>
    </location>
</feature>
<evidence type="ECO:0000313" key="7">
    <source>
        <dbReference type="Proteomes" id="UP000199651"/>
    </source>
</evidence>
<dbReference type="Pfam" id="PF21993">
    <property type="entry name" value="TetR_C_13_2"/>
    <property type="match status" value="1"/>
</dbReference>
<keyword evidence="7" id="KW-1185">Reference proteome</keyword>
<dbReference type="InterPro" id="IPR009057">
    <property type="entry name" value="Homeodomain-like_sf"/>
</dbReference>
<proteinExistence type="predicted"/>
<dbReference type="EMBL" id="FNJB01000005">
    <property type="protein sequence ID" value="SDO95330.1"/>
    <property type="molecule type" value="Genomic_DNA"/>
</dbReference>
<reference evidence="7" key="1">
    <citation type="submission" date="2016-10" db="EMBL/GenBank/DDBJ databases">
        <authorList>
            <person name="Varghese N."/>
            <person name="Submissions S."/>
        </authorList>
    </citation>
    <scope>NUCLEOTIDE SEQUENCE [LARGE SCALE GENOMIC DNA]</scope>
    <source>
        <strain evidence="7">IBRC-M 10655</strain>
    </source>
</reference>
<dbReference type="SUPFAM" id="SSF48498">
    <property type="entry name" value="Tetracyclin repressor-like, C-terminal domain"/>
    <property type="match status" value="1"/>
</dbReference>
<protein>
    <submittedName>
        <fullName evidence="6">DNA-binding transcriptional regulator, AcrR family</fullName>
    </submittedName>
</protein>
<keyword evidence="3" id="KW-0804">Transcription</keyword>
<evidence type="ECO:0000313" key="6">
    <source>
        <dbReference type="EMBL" id="SDO95330.1"/>
    </source>
</evidence>
<organism evidence="6 7">
    <name type="scientific">Actinokineospora alba</name>
    <dbReference type="NCBI Taxonomy" id="504798"/>
    <lineage>
        <taxon>Bacteria</taxon>
        <taxon>Bacillati</taxon>
        <taxon>Actinomycetota</taxon>
        <taxon>Actinomycetes</taxon>
        <taxon>Pseudonocardiales</taxon>
        <taxon>Pseudonocardiaceae</taxon>
        <taxon>Actinokineospora</taxon>
    </lineage>
</organism>
<feature type="DNA-binding region" description="H-T-H motif" evidence="4">
    <location>
        <begin position="26"/>
        <end position="45"/>
    </location>
</feature>
<keyword evidence="1" id="KW-0805">Transcription regulation</keyword>
<dbReference type="PROSITE" id="PS50977">
    <property type="entry name" value="HTH_TETR_2"/>
    <property type="match status" value="1"/>
</dbReference>
<evidence type="ECO:0000256" key="1">
    <source>
        <dbReference type="ARBA" id="ARBA00023015"/>
    </source>
</evidence>
<keyword evidence="2 4" id="KW-0238">DNA-binding</keyword>
<evidence type="ECO:0000256" key="2">
    <source>
        <dbReference type="ARBA" id="ARBA00023125"/>
    </source>
</evidence>